<dbReference type="AlphaFoldDB" id="M2XE69"/>
<dbReference type="PANTHER" id="PTHR43317">
    <property type="entry name" value="THERMOSPERMINE SYNTHASE ACAULIS5"/>
    <property type="match status" value="1"/>
</dbReference>
<keyword evidence="3" id="KW-1185">Reference proteome</keyword>
<dbReference type="EMBL" id="ANHZ02000004">
    <property type="protein sequence ID" value="EME37396.1"/>
    <property type="molecule type" value="Genomic_DNA"/>
</dbReference>
<dbReference type="SUPFAM" id="SSF53335">
    <property type="entry name" value="S-adenosyl-L-methionine-dependent methyltransferases"/>
    <property type="match status" value="1"/>
</dbReference>
<dbReference type="PANTHER" id="PTHR43317:SF1">
    <property type="entry name" value="THERMOSPERMINE SYNTHASE ACAULIS5"/>
    <property type="match status" value="1"/>
</dbReference>
<evidence type="ECO:0008006" key="4">
    <source>
        <dbReference type="Google" id="ProtNLM"/>
    </source>
</evidence>
<name>M2XE69_9MICC</name>
<organism evidence="2 3">
    <name type="scientific">Kocuria palustris PEL</name>
    <dbReference type="NCBI Taxonomy" id="1236550"/>
    <lineage>
        <taxon>Bacteria</taxon>
        <taxon>Bacillati</taxon>
        <taxon>Actinomycetota</taxon>
        <taxon>Actinomycetes</taxon>
        <taxon>Micrococcales</taxon>
        <taxon>Micrococcaceae</taxon>
        <taxon>Kocuria</taxon>
    </lineage>
</organism>
<evidence type="ECO:0000256" key="1">
    <source>
        <dbReference type="ARBA" id="ARBA00023115"/>
    </source>
</evidence>
<accession>M2XE69</accession>
<dbReference type="RefSeq" id="WP_006213913.1">
    <property type="nucleotide sequence ID" value="NZ_ANHZ02000004.1"/>
</dbReference>
<sequence>MSRPAHRSRFLSALDAGAEIAWDELTEGWILSIGGAEQSHVDLADPSRVFYEYLQRMSAACDLQRPSGQPVRALHLGAGALTLPRRLSAVRPGSQQTVIELARELPGFVLEHLPWPDSQPPRILIGDAREQLGALREAETEPFDLLVLDVFAGDDAPAHLRERSFYEEMAQVLAPDGALIVNVGDDPGLGFFREQAERMVQAQGSGGAPAFADVWCLSDASMLDGQRAGNLILLGSPSSMPRENLDALRAAGPHPAAVLDRMQLEDWLAGE</sequence>
<protein>
    <recommendedName>
        <fullName evidence="4">Spermidine synthase</fullName>
    </recommendedName>
</protein>
<proteinExistence type="predicted"/>
<dbReference type="NCBIfam" id="NF037959">
    <property type="entry name" value="MFS_SpdSyn"/>
    <property type="match status" value="1"/>
</dbReference>
<comment type="caution">
    <text evidence="2">The sequence shown here is derived from an EMBL/GenBank/DDBJ whole genome shotgun (WGS) entry which is preliminary data.</text>
</comment>
<dbReference type="STRING" id="71999.KPaMU14_11025"/>
<evidence type="ECO:0000313" key="2">
    <source>
        <dbReference type="EMBL" id="EME37396.1"/>
    </source>
</evidence>
<dbReference type="CDD" id="cd02440">
    <property type="entry name" value="AdoMet_MTases"/>
    <property type="match status" value="1"/>
</dbReference>
<dbReference type="GO" id="GO:0006596">
    <property type="term" value="P:polyamine biosynthetic process"/>
    <property type="evidence" value="ECO:0007669"/>
    <property type="project" value="UniProtKB-KW"/>
</dbReference>
<dbReference type="Proteomes" id="UP000009877">
    <property type="component" value="Unassembled WGS sequence"/>
</dbReference>
<keyword evidence="1" id="KW-0620">Polyamine biosynthesis</keyword>
<dbReference type="Gene3D" id="3.40.50.150">
    <property type="entry name" value="Vaccinia Virus protein VP39"/>
    <property type="match status" value="1"/>
</dbReference>
<reference evidence="2 3" key="1">
    <citation type="journal article" date="2014" name="Genome Announc.">
        <title>Draft Genome Sequence of Kocuria palustris PEL.</title>
        <authorList>
            <person name="Sharma G."/>
            <person name="Khatri I."/>
            <person name="Subramanian S."/>
        </authorList>
    </citation>
    <scope>NUCLEOTIDE SEQUENCE [LARGE SCALE GENOMIC DNA]</scope>
    <source>
        <strain evidence="2 3">PEL</strain>
    </source>
</reference>
<gene>
    <name evidence="2" type="ORF">C884_01904</name>
</gene>
<evidence type="ECO:0000313" key="3">
    <source>
        <dbReference type="Proteomes" id="UP000009877"/>
    </source>
</evidence>
<dbReference type="InterPro" id="IPR029063">
    <property type="entry name" value="SAM-dependent_MTases_sf"/>
</dbReference>